<dbReference type="eggNOG" id="ENOG502SAHW">
    <property type="taxonomic scope" value="Eukaryota"/>
</dbReference>
<evidence type="ECO:0000313" key="2">
    <source>
        <dbReference type="EMBL" id="OCT50214.1"/>
    </source>
</evidence>
<feature type="domain" description="Methyltransferase" evidence="1">
    <location>
        <begin position="41"/>
        <end position="163"/>
    </location>
</feature>
<dbReference type="SUPFAM" id="SSF53335">
    <property type="entry name" value="S-adenosyl-L-methionine-dependent methyltransferases"/>
    <property type="match status" value="1"/>
</dbReference>
<reference evidence="3" key="1">
    <citation type="submission" date="2015-07" db="EMBL/GenBank/DDBJ databases">
        <authorList>
            <person name="Teixeira M.M."/>
            <person name="Souza R.C."/>
            <person name="Almeida L.G."/>
            <person name="Vicente V.A."/>
            <person name="de Hoog S."/>
            <person name="Bocca A.L."/>
            <person name="de Almeida S.R."/>
            <person name="Vasconcelos A.T."/>
            <person name="Felipe M.S."/>
        </authorList>
    </citation>
    <scope>NUCLEOTIDE SEQUENCE [LARGE SCALE GENOMIC DNA]</scope>
    <source>
        <strain evidence="3">KSF</strain>
    </source>
</reference>
<accession>A0A1C1CNY7</accession>
<dbReference type="Pfam" id="PF13847">
    <property type="entry name" value="Methyltransf_31"/>
    <property type="match status" value="1"/>
</dbReference>
<dbReference type="InterPro" id="IPR029063">
    <property type="entry name" value="SAM-dependent_MTases_sf"/>
</dbReference>
<dbReference type="InterPro" id="IPR025714">
    <property type="entry name" value="Methyltranfer_dom"/>
</dbReference>
<dbReference type="EMBL" id="LGRB01000010">
    <property type="protein sequence ID" value="OCT50214.1"/>
    <property type="molecule type" value="Genomic_DNA"/>
</dbReference>
<sequence>MSQSHLDSVRSMYDERSEDYDENEVHIKQARDYCEWAGLRRGESLLDLACGTGLVALEAKRRVTGSGHVVGVDISEGMLTVARRKAAAAGLDDVRFFNHDIISDLAAIRDDILPDGAEGFDVITCASALVLLPDPLRAVRNWQALLRPRGGRLVTDVQTKDANLVMNVFSDIASRVGESVPWNSELLRSRRELERLAVHAGLDVQTVFETDAYAKTRYHVDDARQIFDQAVGKAMFSNFGRADIRDQARDLFVQRFTDMAGSAGSIEEETRFWVLVATRSA</sequence>
<dbReference type="VEuPathDB" id="FungiDB:G647_05769"/>
<dbReference type="PANTHER" id="PTHR43861:SF1">
    <property type="entry name" value="TRANS-ACONITATE 2-METHYLTRANSFERASE"/>
    <property type="match status" value="1"/>
</dbReference>
<dbReference type="STRING" id="86049.A0A1C1CNY7"/>
<proteinExistence type="predicted"/>
<name>A0A1C1CNY7_9EURO</name>
<dbReference type="Proteomes" id="UP000094526">
    <property type="component" value="Unassembled WGS sequence"/>
</dbReference>
<dbReference type="AlphaFoldDB" id="A0A1C1CNY7"/>
<evidence type="ECO:0000259" key="1">
    <source>
        <dbReference type="Pfam" id="PF13847"/>
    </source>
</evidence>
<organism evidence="2 3">
    <name type="scientific">Cladophialophora carrionii</name>
    <dbReference type="NCBI Taxonomy" id="86049"/>
    <lineage>
        <taxon>Eukaryota</taxon>
        <taxon>Fungi</taxon>
        <taxon>Dikarya</taxon>
        <taxon>Ascomycota</taxon>
        <taxon>Pezizomycotina</taxon>
        <taxon>Eurotiomycetes</taxon>
        <taxon>Chaetothyriomycetidae</taxon>
        <taxon>Chaetothyriales</taxon>
        <taxon>Herpotrichiellaceae</taxon>
        <taxon>Cladophialophora</taxon>
    </lineage>
</organism>
<comment type="caution">
    <text evidence="2">The sequence shown here is derived from an EMBL/GenBank/DDBJ whole genome shotgun (WGS) entry which is preliminary data.</text>
</comment>
<dbReference type="GO" id="GO:0032259">
    <property type="term" value="P:methylation"/>
    <property type="evidence" value="ECO:0007669"/>
    <property type="project" value="UniProtKB-KW"/>
</dbReference>
<keyword evidence="3" id="KW-1185">Reference proteome</keyword>
<dbReference type="Gene3D" id="3.40.50.150">
    <property type="entry name" value="Vaccinia Virus protein VP39"/>
    <property type="match status" value="1"/>
</dbReference>
<keyword evidence="2" id="KW-0808">Transferase</keyword>
<gene>
    <name evidence="2" type="ORF">CLCR_07486</name>
</gene>
<dbReference type="GO" id="GO:0008168">
    <property type="term" value="F:methyltransferase activity"/>
    <property type="evidence" value="ECO:0007669"/>
    <property type="project" value="UniProtKB-KW"/>
</dbReference>
<dbReference type="PANTHER" id="PTHR43861">
    <property type="entry name" value="TRANS-ACONITATE 2-METHYLTRANSFERASE-RELATED"/>
    <property type="match status" value="1"/>
</dbReference>
<dbReference type="VEuPathDB" id="FungiDB:CLCR_07486"/>
<dbReference type="CDD" id="cd02440">
    <property type="entry name" value="AdoMet_MTases"/>
    <property type="match status" value="1"/>
</dbReference>
<evidence type="ECO:0000313" key="3">
    <source>
        <dbReference type="Proteomes" id="UP000094526"/>
    </source>
</evidence>
<dbReference type="OrthoDB" id="66144at2759"/>
<protein>
    <submittedName>
        <fullName evidence="2">UbiE/COQ5 methyltransferase</fullName>
    </submittedName>
</protein>
<keyword evidence="2" id="KW-0489">Methyltransferase</keyword>